<feature type="compositionally biased region" description="Low complexity" evidence="1">
    <location>
        <begin position="1"/>
        <end position="10"/>
    </location>
</feature>
<keyword evidence="3" id="KW-1185">Reference proteome</keyword>
<feature type="region of interest" description="Disordered" evidence="1">
    <location>
        <begin position="990"/>
        <end position="1011"/>
    </location>
</feature>
<feature type="region of interest" description="Disordered" evidence="1">
    <location>
        <begin position="1"/>
        <end position="118"/>
    </location>
</feature>
<dbReference type="SUPFAM" id="SSF48452">
    <property type="entry name" value="TPR-like"/>
    <property type="match status" value="1"/>
</dbReference>
<gene>
    <name evidence="2" type="ORF">CDCA_CDCA08G2465</name>
</gene>
<dbReference type="InterPro" id="IPR011990">
    <property type="entry name" value="TPR-like_helical_dom_sf"/>
</dbReference>
<proteinExistence type="predicted"/>
<evidence type="ECO:0000313" key="2">
    <source>
        <dbReference type="EMBL" id="KAK4536440.1"/>
    </source>
</evidence>
<dbReference type="EMBL" id="JANCYW010000008">
    <property type="protein sequence ID" value="KAK4536440.1"/>
    <property type="molecule type" value="Genomic_DNA"/>
</dbReference>
<reference evidence="2 3" key="1">
    <citation type="submission" date="2022-07" db="EMBL/GenBank/DDBJ databases">
        <title>Genome-wide signatures of adaptation to extreme environments.</title>
        <authorList>
            <person name="Cho C.H."/>
            <person name="Yoon H.S."/>
        </authorList>
    </citation>
    <scope>NUCLEOTIDE SEQUENCE [LARGE SCALE GENOMIC DNA]</scope>
    <source>
        <strain evidence="2 3">DBV 063 E5</strain>
    </source>
</reference>
<dbReference type="AlphaFoldDB" id="A0AAV9IWE5"/>
<dbReference type="Proteomes" id="UP001301350">
    <property type="component" value="Unassembled WGS sequence"/>
</dbReference>
<feature type="compositionally biased region" description="Low complexity" evidence="1">
    <location>
        <begin position="339"/>
        <end position="365"/>
    </location>
</feature>
<evidence type="ECO:0000256" key="1">
    <source>
        <dbReference type="SAM" id="MobiDB-lite"/>
    </source>
</evidence>
<feature type="compositionally biased region" description="Basic residues" evidence="1">
    <location>
        <begin position="42"/>
        <end position="64"/>
    </location>
</feature>
<protein>
    <submittedName>
        <fullName evidence="2">Uncharacterized protein</fullName>
    </submittedName>
</protein>
<organism evidence="2 3">
    <name type="scientific">Cyanidium caldarium</name>
    <name type="common">Red alga</name>
    <dbReference type="NCBI Taxonomy" id="2771"/>
    <lineage>
        <taxon>Eukaryota</taxon>
        <taxon>Rhodophyta</taxon>
        <taxon>Bangiophyceae</taxon>
        <taxon>Cyanidiales</taxon>
        <taxon>Cyanidiaceae</taxon>
        <taxon>Cyanidium</taxon>
    </lineage>
</organism>
<accession>A0AAV9IWE5</accession>
<evidence type="ECO:0000313" key="3">
    <source>
        <dbReference type="Proteomes" id="UP001301350"/>
    </source>
</evidence>
<comment type="caution">
    <text evidence="2">The sequence shown here is derived from an EMBL/GenBank/DDBJ whole genome shotgun (WGS) entry which is preliminary data.</text>
</comment>
<feature type="compositionally biased region" description="Basic residues" evidence="1">
    <location>
        <begin position="11"/>
        <end position="20"/>
    </location>
</feature>
<sequence length="1037" mass="111876">MLAARGAPAAKARKGRRRPGRPAVHTWVDLPDESLTEEQQRQKRAILQRRARQNLSYARRRSRLCHSDHAEQTVVDQSRGRPGETNGTMHANRSVPLAAPASKRIRPETDESPSILQLPLGLDNANGVSEGNADDADTPATLLGKWTTNMTPLAPPGATGAYGPSPTLAVSPGLPGMLLSPMDGALYGVGLDAGVGGEHGLSLLDVMAGSGWRSPMLGGAPQRMAAPAMPAPRDNGISPQVYPFSPIAGDLFASPWPGMDAQRTTGLAAAARSPARSGMVDRSVSGAGGGWYAHMAASSLPLEQRYGSPMGRPWPTSASNNITPPTALDAPHAPSILNGTSAVTDAATAAGVPPGADGPAGASPSRDARWATGHTADVARSPWTSVPLTGANGGHNGAHSRPWSDAELLQLFGSLDALGQRCFVRLPVFVAPFSQQAAMSVVAGEAEAGIGPTEPAHPPRDRLDLSAPGIEKALQELVRVRLLSVSGSFFCTHPSWSQLVQRLQRSDSMPDPALAPLHALVRQQMPLAEVHFTQYYFALVAEGSGRSLDLYRIGGVRARAMRMLCYNSDNIMRAMEWARRSPTPAQLLVPFLLHGRAVLRFCVPARFRRDCYAAALEMIGYHQCKADLVPSDDDAADDASEATRLHQCMFVRYMPATRDESLLLCGLGEAYLDGLHIREAAIPLQESLRFFFSECSNALQVPEQRYQAIDEACLDEEIQRLQSGASGSPSSRDSDSSDAADRAKDISMVCKTRMLLRRLDMLIEAFARRYQNEAVKLPPMSSPQILSGASVSPVCLDASVEREPAYTALVHGIVPLLLLSQVVVREGCREEAYRMLMSTLRLIVLLGLTHSTLCATATTRLVGLLLSMGKRVRARDTCTRALDVLHRCGFGGMPIYADALGMLGAANLLNDDFKTALINFSGALEMLESWFRAFSQAGPHPSAPVHHCRELVLWLSIGLARTYRALGYRDRANMVCERGMEMWRMYHADEEEEGENGSGSGGGAAPSPRDGERDAYQQLIHLLPAPFRDFGYLRHVY</sequence>
<name>A0AAV9IWE5_CYACA</name>
<feature type="region of interest" description="Disordered" evidence="1">
    <location>
        <begin position="311"/>
        <end position="400"/>
    </location>
</feature>